<sequence>MTVTGQWKKSSRSQQSTSCVEVNLGVMVGVRDTKARDAGALRVPASAWRAFVVATGADTR</sequence>
<comment type="caution">
    <text evidence="2">The sequence shown here is derived from an EMBL/GenBank/DDBJ whole genome shotgun (WGS) entry which is preliminary data.</text>
</comment>
<feature type="domain" description="DUF397" evidence="1">
    <location>
        <begin position="6"/>
        <end position="53"/>
    </location>
</feature>
<dbReference type="Proteomes" id="UP001501116">
    <property type="component" value="Unassembled WGS sequence"/>
</dbReference>
<evidence type="ECO:0000313" key="2">
    <source>
        <dbReference type="EMBL" id="GAA1984531.1"/>
    </source>
</evidence>
<protein>
    <recommendedName>
        <fullName evidence="1">DUF397 domain-containing protein</fullName>
    </recommendedName>
</protein>
<organism evidence="2 3">
    <name type="scientific">Amycolatopsis minnesotensis</name>
    <dbReference type="NCBI Taxonomy" id="337894"/>
    <lineage>
        <taxon>Bacteria</taxon>
        <taxon>Bacillati</taxon>
        <taxon>Actinomycetota</taxon>
        <taxon>Actinomycetes</taxon>
        <taxon>Pseudonocardiales</taxon>
        <taxon>Pseudonocardiaceae</taxon>
        <taxon>Amycolatopsis</taxon>
    </lineage>
</organism>
<dbReference type="InterPro" id="IPR007278">
    <property type="entry name" value="DUF397"/>
</dbReference>
<dbReference type="Pfam" id="PF04149">
    <property type="entry name" value="DUF397"/>
    <property type="match status" value="1"/>
</dbReference>
<evidence type="ECO:0000313" key="3">
    <source>
        <dbReference type="Proteomes" id="UP001501116"/>
    </source>
</evidence>
<dbReference type="EMBL" id="BAAANN010000040">
    <property type="protein sequence ID" value="GAA1984531.1"/>
    <property type="molecule type" value="Genomic_DNA"/>
</dbReference>
<keyword evidence="3" id="KW-1185">Reference proteome</keyword>
<reference evidence="2 3" key="1">
    <citation type="journal article" date="2019" name="Int. J. Syst. Evol. Microbiol.">
        <title>The Global Catalogue of Microorganisms (GCM) 10K type strain sequencing project: providing services to taxonomists for standard genome sequencing and annotation.</title>
        <authorList>
            <consortium name="The Broad Institute Genomics Platform"/>
            <consortium name="The Broad Institute Genome Sequencing Center for Infectious Disease"/>
            <person name="Wu L."/>
            <person name="Ma J."/>
        </authorList>
    </citation>
    <scope>NUCLEOTIDE SEQUENCE [LARGE SCALE GENOMIC DNA]</scope>
    <source>
        <strain evidence="2 3">JCM 14545</strain>
    </source>
</reference>
<gene>
    <name evidence="2" type="ORF">GCM10009754_72410</name>
</gene>
<name>A0ABN2SD85_9PSEU</name>
<proteinExistence type="predicted"/>
<accession>A0ABN2SD85</accession>
<evidence type="ECO:0000259" key="1">
    <source>
        <dbReference type="Pfam" id="PF04149"/>
    </source>
</evidence>